<accession>A0ACB0ZIX1</accession>
<sequence>MINSNLEFVDTRRFSRRAGGGGRLSKTENGNWVTSNSEQFDLEVNVEQQNENINGGRGTPKILIEPIGEAIHLNIGKR</sequence>
<gene>
    <name evidence="1" type="ORF">MENTE1834_LOCUS26099</name>
</gene>
<evidence type="ECO:0000313" key="2">
    <source>
        <dbReference type="Proteomes" id="UP001497535"/>
    </source>
</evidence>
<proteinExistence type="predicted"/>
<organism evidence="1 2">
    <name type="scientific">Meloidogyne enterolobii</name>
    <name type="common">Root-knot nematode worm</name>
    <name type="synonym">Meloidogyne mayaguensis</name>
    <dbReference type="NCBI Taxonomy" id="390850"/>
    <lineage>
        <taxon>Eukaryota</taxon>
        <taxon>Metazoa</taxon>
        <taxon>Ecdysozoa</taxon>
        <taxon>Nematoda</taxon>
        <taxon>Chromadorea</taxon>
        <taxon>Rhabditida</taxon>
        <taxon>Tylenchina</taxon>
        <taxon>Tylenchomorpha</taxon>
        <taxon>Tylenchoidea</taxon>
        <taxon>Meloidogynidae</taxon>
        <taxon>Meloidogyninae</taxon>
        <taxon>Meloidogyne</taxon>
    </lineage>
</organism>
<protein>
    <submittedName>
        <fullName evidence="1">Uncharacterized protein</fullName>
    </submittedName>
</protein>
<keyword evidence="2" id="KW-1185">Reference proteome</keyword>
<evidence type="ECO:0000313" key="1">
    <source>
        <dbReference type="EMBL" id="CAK5079022.1"/>
    </source>
</evidence>
<name>A0ACB0ZIX1_MELEN</name>
<reference evidence="1" key="1">
    <citation type="submission" date="2023-11" db="EMBL/GenBank/DDBJ databases">
        <authorList>
            <person name="Poullet M."/>
        </authorList>
    </citation>
    <scope>NUCLEOTIDE SEQUENCE</scope>
    <source>
        <strain evidence="1">E1834</strain>
    </source>
</reference>
<dbReference type="Proteomes" id="UP001497535">
    <property type="component" value="Unassembled WGS sequence"/>
</dbReference>
<dbReference type="EMBL" id="CAVMJV010000037">
    <property type="protein sequence ID" value="CAK5079022.1"/>
    <property type="molecule type" value="Genomic_DNA"/>
</dbReference>
<comment type="caution">
    <text evidence="1">The sequence shown here is derived from an EMBL/GenBank/DDBJ whole genome shotgun (WGS) entry which is preliminary data.</text>
</comment>